<accession>A0A4R3MQ39</accession>
<evidence type="ECO:0000259" key="1">
    <source>
        <dbReference type="Pfam" id="PF14341"/>
    </source>
</evidence>
<sequence length="497" mass="53344">MIWSKFKTLLEDHRGSALIVVLLVLVVVSVLGIPLMSLSFTNNTLTKMDRDLQAAYYISEAGIVEHIEMIKSEVLSIYNSSEGDQEERFFTEIYEQLGESMITFEDSFGNTTFSEVVFTDPIPNSGNPRVYQIASIGSVNGRERRLLSSVTIEWIPKSTQSIFTDMVIFSNSSIAVPNGTITGPIGTNSSQAGSITISGGGTVNGEIFVGPSGGADVVNGVNHATPQPLSEVRELLMPPTPGYPDNLPLYPNKKINIPWNEHDLVKDGNLNITSHLLQPQHGLNTLVLDGNYQFNRITATSNYTLNIDLGGGHRTIVVNELNMNNGHINIMGAGKLTIHVLDKISFGSSSSMNNPSPGGSITQSKIDQLEIVYRGNNPFSLAGGQKIYGSIFVESANISFGAGSGVFGTIISGGNNVVLDGGTNAIVRTIYAPNANIKIEGGATVKGSVIGNSIQLDGGAYLNHDLMEGVDIPFFPPNTDDVEVDNLIIGKTPIRER</sequence>
<evidence type="ECO:0000313" key="3">
    <source>
        <dbReference type="Proteomes" id="UP000294902"/>
    </source>
</evidence>
<protein>
    <recommendedName>
        <fullName evidence="1">Type 4 fimbrial biogenesis protein PilX N-terminal domain-containing protein</fullName>
    </recommendedName>
</protein>
<gene>
    <name evidence="2" type="ORF">EDC18_101200</name>
</gene>
<reference evidence="2 3" key="1">
    <citation type="submission" date="2019-03" db="EMBL/GenBank/DDBJ databases">
        <title>Genomic Encyclopedia of Type Strains, Phase IV (KMG-IV): sequencing the most valuable type-strain genomes for metagenomic binning, comparative biology and taxonomic classification.</title>
        <authorList>
            <person name="Goeker M."/>
        </authorList>
    </citation>
    <scope>NUCLEOTIDE SEQUENCE [LARGE SCALE GENOMIC DNA]</scope>
    <source>
        <strain evidence="2 3">DSM 24629</strain>
    </source>
</reference>
<name>A0A4R3MQ39_9FIRM</name>
<dbReference type="Proteomes" id="UP000294902">
    <property type="component" value="Unassembled WGS sequence"/>
</dbReference>
<organism evidence="2 3">
    <name type="scientific">Natranaerovirga pectinivora</name>
    <dbReference type="NCBI Taxonomy" id="682400"/>
    <lineage>
        <taxon>Bacteria</taxon>
        <taxon>Bacillati</taxon>
        <taxon>Bacillota</taxon>
        <taxon>Clostridia</taxon>
        <taxon>Lachnospirales</taxon>
        <taxon>Natranaerovirgaceae</taxon>
        <taxon>Natranaerovirga</taxon>
    </lineage>
</organism>
<proteinExistence type="predicted"/>
<evidence type="ECO:0000313" key="2">
    <source>
        <dbReference type="EMBL" id="TCT16904.1"/>
    </source>
</evidence>
<feature type="domain" description="Type 4 fimbrial biogenesis protein PilX N-terminal" evidence="1">
    <location>
        <begin position="14"/>
        <end position="63"/>
    </location>
</feature>
<keyword evidence="3" id="KW-1185">Reference proteome</keyword>
<comment type="caution">
    <text evidence="2">The sequence shown here is derived from an EMBL/GenBank/DDBJ whole genome shotgun (WGS) entry which is preliminary data.</text>
</comment>
<dbReference type="EMBL" id="SMAL01000001">
    <property type="protein sequence ID" value="TCT16904.1"/>
    <property type="molecule type" value="Genomic_DNA"/>
</dbReference>
<dbReference type="AlphaFoldDB" id="A0A4R3MQ39"/>
<dbReference type="InterPro" id="IPR025746">
    <property type="entry name" value="PilX_N_dom"/>
</dbReference>
<dbReference type="Pfam" id="PF14341">
    <property type="entry name" value="PilX_N"/>
    <property type="match status" value="1"/>
</dbReference>